<dbReference type="PANTHER" id="PTHR11926">
    <property type="entry name" value="GLUCOSYL/GLUCURONOSYL TRANSFERASES"/>
    <property type="match status" value="1"/>
</dbReference>
<organism evidence="5 6">
    <name type="scientific">Thlaspi arvense</name>
    <name type="common">Field penny-cress</name>
    <dbReference type="NCBI Taxonomy" id="13288"/>
    <lineage>
        <taxon>Eukaryota</taxon>
        <taxon>Viridiplantae</taxon>
        <taxon>Streptophyta</taxon>
        <taxon>Embryophyta</taxon>
        <taxon>Tracheophyta</taxon>
        <taxon>Spermatophyta</taxon>
        <taxon>Magnoliopsida</taxon>
        <taxon>eudicotyledons</taxon>
        <taxon>Gunneridae</taxon>
        <taxon>Pentapetalae</taxon>
        <taxon>rosids</taxon>
        <taxon>malvids</taxon>
        <taxon>Brassicales</taxon>
        <taxon>Brassicaceae</taxon>
        <taxon>Thlaspideae</taxon>
        <taxon>Thlaspi</taxon>
    </lineage>
</organism>
<evidence type="ECO:0000256" key="4">
    <source>
        <dbReference type="RuleBase" id="RU003718"/>
    </source>
</evidence>
<dbReference type="InterPro" id="IPR035595">
    <property type="entry name" value="UDP_glycos_trans_CS"/>
</dbReference>
<evidence type="ECO:0000256" key="1">
    <source>
        <dbReference type="ARBA" id="ARBA00009995"/>
    </source>
</evidence>
<dbReference type="Pfam" id="PF00201">
    <property type="entry name" value="UDPGT"/>
    <property type="match status" value="1"/>
</dbReference>
<dbReference type="CDD" id="cd03784">
    <property type="entry name" value="GT1_Gtf-like"/>
    <property type="match status" value="1"/>
</dbReference>
<reference evidence="5 6" key="1">
    <citation type="submission" date="2022-03" db="EMBL/GenBank/DDBJ databases">
        <authorList>
            <person name="Nunn A."/>
            <person name="Chopra R."/>
            <person name="Nunn A."/>
            <person name="Contreras Garrido A."/>
        </authorList>
    </citation>
    <scope>NUCLEOTIDE SEQUENCE [LARGE SCALE GENOMIC DNA]</scope>
</reference>
<keyword evidence="2 4" id="KW-0328">Glycosyltransferase</keyword>
<keyword evidence="6" id="KW-1185">Reference proteome</keyword>
<comment type="similarity">
    <text evidence="1 4">Belongs to the UDP-glycosyltransferase family.</text>
</comment>
<keyword evidence="3 4" id="KW-0808">Transferase</keyword>
<proteinExistence type="inferred from homology"/>
<evidence type="ECO:0000313" key="5">
    <source>
        <dbReference type="EMBL" id="CAH2068931.1"/>
    </source>
</evidence>
<dbReference type="GO" id="GO:0080044">
    <property type="term" value="F:quercetin 7-O-glucosyltransferase activity"/>
    <property type="evidence" value="ECO:0007669"/>
    <property type="project" value="TreeGrafter"/>
</dbReference>
<protein>
    <recommendedName>
        <fullName evidence="7">UDP-glycosyltransferases domain-containing protein</fullName>
    </recommendedName>
</protein>
<accession>A0AAU9SPZ1</accession>
<gene>
    <name evidence="5" type="ORF">TAV2_LOCUS18430</name>
</gene>
<name>A0AAU9SPZ1_THLAR</name>
<dbReference type="AlphaFoldDB" id="A0AAU9SPZ1"/>
<evidence type="ECO:0000256" key="2">
    <source>
        <dbReference type="ARBA" id="ARBA00022676"/>
    </source>
</evidence>
<sequence length="294" mass="32564">MKGKDIRLKDIPNFFITTDPNDEIFNLATESAQRAAEASAIGIQTFDALEAEVLEALSSTFPNIYTIGPLQLLLNSAPNEDDKLESLGYNLWKEETECLQWLDSKEPGSVIYVNFGSVTVMSQQQLVEFAWGLANSNHDFLWIIRPDIVVGETAILPAEFAEKAKERGTIASWCPQEQVLNHPAVGGFLTHSGWNSTIESLSAGVPMICWPFFGDQQTNCKFSCTTWEVGMRINNDVKRDEVEALVRELMDGDKGKKMKNKAMEWKKLAEKAAGPGGSSSLNLDKFLKGLLPGK</sequence>
<dbReference type="Gene3D" id="3.40.50.2000">
    <property type="entry name" value="Glycogen Phosphorylase B"/>
    <property type="match status" value="2"/>
</dbReference>
<evidence type="ECO:0008006" key="7">
    <source>
        <dbReference type="Google" id="ProtNLM"/>
    </source>
</evidence>
<dbReference type="PROSITE" id="PS00375">
    <property type="entry name" value="UDPGT"/>
    <property type="match status" value="1"/>
</dbReference>
<dbReference type="PANTHER" id="PTHR11926:SF774">
    <property type="entry name" value="UDP-GLYCOSYLTRANSFERASE 85A1-RELATED"/>
    <property type="match status" value="1"/>
</dbReference>
<dbReference type="InterPro" id="IPR002213">
    <property type="entry name" value="UDP_glucos_trans"/>
</dbReference>
<dbReference type="FunFam" id="3.40.50.2000:FF:000027">
    <property type="entry name" value="Glycosyltransferase"/>
    <property type="match status" value="1"/>
</dbReference>
<evidence type="ECO:0000256" key="3">
    <source>
        <dbReference type="ARBA" id="ARBA00022679"/>
    </source>
</evidence>
<evidence type="ECO:0000313" key="6">
    <source>
        <dbReference type="Proteomes" id="UP000836841"/>
    </source>
</evidence>
<dbReference type="Proteomes" id="UP000836841">
    <property type="component" value="Unassembled WGS sequence"/>
</dbReference>
<dbReference type="GO" id="GO:0080043">
    <property type="term" value="F:quercetin 3-O-glucosyltransferase activity"/>
    <property type="evidence" value="ECO:0007669"/>
    <property type="project" value="TreeGrafter"/>
</dbReference>
<comment type="caution">
    <text evidence="5">The sequence shown here is derived from an EMBL/GenBank/DDBJ whole genome shotgun (WGS) entry which is preliminary data.</text>
</comment>
<dbReference type="SUPFAM" id="SSF53756">
    <property type="entry name" value="UDP-Glycosyltransferase/glycogen phosphorylase"/>
    <property type="match status" value="1"/>
</dbReference>
<dbReference type="EMBL" id="CAJVSB020000862">
    <property type="protein sequence ID" value="CAH2068931.1"/>
    <property type="molecule type" value="Genomic_DNA"/>
</dbReference>